<dbReference type="InterPro" id="IPR001845">
    <property type="entry name" value="HTH_ArsR_DNA-bd_dom"/>
</dbReference>
<name>A0ABS5TXC5_9CELL</name>
<dbReference type="SMART" id="SM00418">
    <property type="entry name" value="HTH_ARSR"/>
    <property type="match status" value="1"/>
</dbReference>
<accession>A0ABS5TXC5</accession>
<dbReference type="Gene3D" id="1.10.10.10">
    <property type="entry name" value="Winged helix-like DNA-binding domain superfamily/Winged helix DNA-binding domain"/>
    <property type="match status" value="1"/>
</dbReference>
<dbReference type="InterPro" id="IPR036390">
    <property type="entry name" value="WH_DNA-bd_sf"/>
</dbReference>
<feature type="domain" description="Rhodanese" evidence="4">
    <location>
        <begin position="134"/>
        <end position="214"/>
    </location>
</feature>
<evidence type="ECO:0000313" key="6">
    <source>
        <dbReference type="EMBL" id="MBT0993809.1"/>
    </source>
</evidence>
<sequence length="221" mass="23508">MDLGNTAKAEVFDALAGVVKALASPRRLELVELLAQGEHPVEELARLSGMALTTTSAHLQTLKQAGLVRTRRERTTIHYRLAGDDVAELYVAAKRVALARSGQLRDTLADYLVAADGGSAAATIRPAAVTSAMTVVDVRPANEFAAGHFPGALSIPLDDLPSRLHELPTDAPVVVYCRGELCRSAREAAHLMRGHGIDATAMDEGVVEWRADKAVRLDGVA</sequence>
<keyword evidence="2" id="KW-0238">DNA-binding</keyword>
<evidence type="ECO:0000256" key="1">
    <source>
        <dbReference type="ARBA" id="ARBA00023015"/>
    </source>
</evidence>
<dbReference type="SUPFAM" id="SSF52821">
    <property type="entry name" value="Rhodanese/Cell cycle control phosphatase"/>
    <property type="match status" value="1"/>
</dbReference>
<keyword evidence="1" id="KW-0805">Transcription regulation</keyword>
<dbReference type="InterPro" id="IPR036388">
    <property type="entry name" value="WH-like_DNA-bd_sf"/>
</dbReference>
<dbReference type="PROSITE" id="PS50206">
    <property type="entry name" value="RHODANESE_3"/>
    <property type="match status" value="1"/>
</dbReference>
<dbReference type="RefSeq" id="WP_214347988.1">
    <property type="nucleotide sequence ID" value="NZ_JAHBOH010000001.1"/>
</dbReference>
<protein>
    <submittedName>
        <fullName evidence="6">ArsR family transcriptional regulator</fullName>
    </submittedName>
</protein>
<dbReference type="CDD" id="cd00158">
    <property type="entry name" value="RHOD"/>
    <property type="match status" value="1"/>
</dbReference>
<dbReference type="Gene3D" id="3.40.250.10">
    <property type="entry name" value="Rhodanese-like domain"/>
    <property type="match status" value="1"/>
</dbReference>
<proteinExistence type="predicted"/>
<dbReference type="Pfam" id="PF01022">
    <property type="entry name" value="HTH_5"/>
    <property type="match status" value="1"/>
</dbReference>
<evidence type="ECO:0000313" key="7">
    <source>
        <dbReference type="Proteomes" id="UP000722125"/>
    </source>
</evidence>
<dbReference type="InterPro" id="IPR001763">
    <property type="entry name" value="Rhodanese-like_dom"/>
</dbReference>
<dbReference type="PRINTS" id="PR00778">
    <property type="entry name" value="HTHARSR"/>
</dbReference>
<dbReference type="InterPro" id="IPR011991">
    <property type="entry name" value="ArsR-like_HTH"/>
</dbReference>
<evidence type="ECO:0000256" key="2">
    <source>
        <dbReference type="ARBA" id="ARBA00023125"/>
    </source>
</evidence>
<dbReference type="Proteomes" id="UP000722125">
    <property type="component" value="Unassembled WGS sequence"/>
</dbReference>
<dbReference type="EMBL" id="JAHBOH010000001">
    <property type="protein sequence ID" value="MBT0993809.1"/>
    <property type="molecule type" value="Genomic_DNA"/>
</dbReference>
<evidence type="ECO:0000259" key="4">
    <source>
        <dbReference type="PROSITE" id="PS50206"/>
    </source>
</evidence>
<dbReference type="SMART" id="SM00450">
    <property type="entry name" value="RHOD"/>
    <property type="match status" value="1"/>
</dbReference>
<dbReference type="PANTHER" id="PTHR43132:SF8">
    <property type="entry name" value="HTH-TYPE TRANSCRIPTIONAL REGULATOR KMTR"/>
    <property type="match status" value="1"/>
</dbReference>
<evidence type="ECO:0000259" key="5">
    <source>
        <dbReference type="PROSITE" id="PS50987"/>
    </source>
</evidence>
<dbReference type="Pfam" id="PF00581">
    <property type="entry name" value="Rhodanese"/>
    <property type="match status" value="1"/>
</dbReference>
<dbReference type="CDD" id="cd00090">
    <property type="entry name" value="HTH_ARSR"/>
    <property type="match status" value="1"/>
</dbReference>
<feature type="domain" description="HTH arsR-type" evidence="5">
    <location>
        <begin position="7"/>
        <end position="101"/>
    </location>
</feature>
<organism evidence="6 7">
    <name type="scientific">Cellulomonas fulva</name>
    <dbReference type="NCBI Taxonomy" id="2835530"/>
    <lineage>
        <taxon>Bacteria</taxon>
        <taxon>Bacillati</taxon>
        <taxon>Actinomycetota</taxon>
        <taxon>Actinomycetes</taxon>
        <taxon>Micrococcales</taxon>
        <taxon>Cellulomonadaceae</taxon>
        <taxon>Cellulomonas</taxon>
    </lineage>
</organism>
<dbReference type="PROSITE" id="PS50987">
    <property type="entry name" value="HTH_ARSR_2"/>
    <property type="match status" value="1"/>
</dbReference>
<dbReference type="PANTHER" id="PTHR43132">
    <property type="entry name" value="ARSENICAL RESISTANCE OPERON REPRESSOR ARSR-RELATED"/>
    <property type="match status" value="1"/>
</dbReference>
<keyword evidence="3" id="KW-0804">Transcription</keyword>
<evidence type="ECO:0000256" key="3">
    <source>
        <dbReference type="ARBA" id="ARBA00023163"/>
    </source>
</evidence>
<dbReference type="InterPro" id="IPR036873">
    <property type="entry name" value="Rhodanese-like_dom_sf"/>
</dbReference>
<gene>
    <name evidence="6" type="ORF">KIN34_05855</name>
</gene>
<dbReference type="SUPFAM" id="SSF46785">
    <property type="entry name" value="Winged helix' DNA-binding domain"/>
    <property type="match status" value="1"/>
</dbReference>
<keyword evidence="7" id="KW-1185">Reference proteome</keyword>
<dbReference type="InterPro" id="IPR051011">
    <property type="entry name" value="Metal_resp_trans_reg"/>
</dbReference>
<comment type="caution">
    <text evidence="6">The sequence shown here is derived from an EMBL/GenBank/DDBJ whole genome shotgun (WGS) entry which is preliminary data.</text>
</comment>
<dbReference type="NCBIfam" id="NF033788">
    <property type="entry name" value="HTH_metalloreg"/>
    <property type="match status" value="1"/>
</dbReference>
<reference evidence="6 7" key="1">
    <citation type="submission" date="2021-05" db="EMBL/GenBank/DDBJ databases">
        <title>Description of Cellulomonas sp. DKR-3 sp. nov.</title>
        <authorList>
            <person name="Dahal R.H."/>
            <person name="Chaudhary D.K."/>
        </authorList>
    </citation>
    <scope>NUCLEOTIDE SEQUENCE [LARGE SCALE GENOMIC DNA]</scope>
    <source>
        <strain evidence="6 7">DKR-3</strain>
    </source>
</reference>